<keyword evidence="5 6" id="KW-0472">Membrane</keyword>
<dbReference type="InterPro" id="IPR050250">
    <property type="entry name" value="Macrolide_Exporter_MacB"/>
</dbReference>
<feature type="transmembrane region" description="Helical" evidence="6">
    <location>
        <begin position="405"/>
        <end position="429"/>
    </location>
</feature>
<keyword evidence="4 6" id="KW-1133">Transmembrane helix</keyword>
<feature type="transmembrane region" description="Helical" evidence="6">
    <location>
        <begin position="728"/>
        <end position="748"/>
    </location>
</feature>
<keyword evidence="2" id="KW-1003">Cell membrane</keyword>
<evidence type="ECO:0000313" key="10">
    <source>
        <dbReference type="Proteomes" id="UP000391834"/>
    </source>
</evidence>
<evidence type="ECO:0000256" key="1">
    <source>
        <dbReference type="ARBA" id="ARBA00004651"/>
    </source>
</evidence>
<evidence type="ECO:0000256" key="5">
    <source>
        <dbReference type="ARBA" id="ARBA00023136"/>
    </source>
</evidence>
<evidence type="ECO:0000259" key="7">
    <source>
        <dbReference type="Pfam" id="PF02687"/>
    </source>
</evidence>
<name>A0A5M4B359_9BACT</name>
<dbReference type="OrthoDB" id="5933722at2"/>
<protein>
    <submittedName>
        <fullName evidence="9">ABC transporter permease</fullName>
    </submittedName>
</protein>
<dbReference type="PANTHER" id="PTHR30572:SF18">
    <property type="entry name" value="ABC-TYPE MACROLIDE FAMILY EXPORT SYSTEM PERMEASE COMPONENT 2"/>
    <property type="match status" value="1"/>
</dbReference>
<dbReference type="PANTHER" id="PTHR30572">
    <property type="entry name" value="MEMBRANE COMPONENT OF TRANSPORTER-RELATED"/>
    <property type="match status" value="1"/>
</dbReference>
<feature type="transmembrane region" description="Helical" evidence="6">
    <location>
        <begin position="362"/>
        <end position="384"/>
    </location>
</feature>
<dbReference type="Pfam" id="PF02687">
    <property type="entry name" value="FtsX"/>
    <property type="match status" value="2"/>
</dbReference>
<feature type="domain" description="ABC3 transporter permease C-terminal" evidence="7">
    <location>
        <begin position="649"/>
        <end position="760"/>
    </location>
</feature>
<evidence type="ECO:0000313" key="9">
    <source>
        <dbReference type="EMBL" id="GET34585.1"/>
    </source>
</evidence>
<organism evidence="9 10">
    <name type="scientific">Prolixibacter bellariivorans</name>
    <dbReference type="NCBI Taxonomy" id="314319"/>
    <lineage>
        <taxon>Bacteria</taxon>
        <taxon>Pseudomonadati</taxon>
        <taxon>Bacteroidota</taxon>
        <taxon>Bacteroidia</taxon>
        <taxon>Marinilabiliales</taxon>
        <taxon>Prolixibacteraceae</taxon>
        <taxon>Prolixibacter</taxon>
    </lineage>
</organism>
<feature type="domain" description="ABC3 transporter permease C-terminal" evidence="7">
    <location>
        <begin position="272"/>
        <end position="385"/>
    </location>
</feature>
<comment type="caution">
    <text evidence="9">The sequence shown here is derived from an EMBL/GenBank/DDBJ whole genome shotgun (WGS) entry which is preliminary data.</text>
</comment>
<feature type="domain" description="MacB-like periplasmic core" evidence="8">
    <location>
        <begin position="21"/>
        <end position="228"/>
    </location>
</feature>
<dbReference type="RefSeq" id="WP_025866146.1">
    <property type="nucleotide sequence ID" value="NZ_BLAX01000001.1"/>
</dbReference>
<dbReference type="GO" id="GO:0022857">
    <property type="term" value="F:transmembrane transporter activity"/>
    <property type="evidence" value="ECO:0007669"/>
    <property type="project" value="TreeGrafter"/>
</dbReference>
<evidence type="ECO:0000259" key="8">
    <source>
        <dbReference type="Pfam" id="PF12704"/>
    </source>
</evidence>
<proteinExistence type="predicted"/>
<reference evidence="9 10" key="1">
    <citation type="submission" date="2019-10" db="EMBL/GenBank/DDBJ databases">
        <title>Prolixibacter strains distinguished by the presence of nitrate reductase genes were adept at nitrate-dependent anaerobic corrosion of metallic iron and carbon steel.</title>
        <authorList>
            <person name="Iino T."/>
            <person name="Shono N."/>
            <person name="Ito K."/>
            <person name="Nakamura R."/>
            <person name="Sueoka K."/>
            <person name="Harayama S."/>
            <person name="Ohkuma M."/>
        </authorList>
    </citation>
    <scope>NUCLEOTIDE SEQUENCE [LARGE SCALE GENOMIC DNA]</scope>
    <source>
        <strain evidence="9 10">JCM 13498</strain>
    </source>
</reference>
<feature type="transmembrane region" description="Helical" evidence="6">
    <location>
        <begin position="696"/>
        <end position="716"/>
    </location>
</feature>
<dbReference type="Proteomes" id="UP000391834">
    <property type="component" value="Unassembled WGS sequence"/>
</dbReference>
<evidence type="ECO:0000256" key="6">
    <source>
        <dbReference type="SAM" id="Phobius"/>
    </source>
</evidence>
<dbReference type="EMBL" id="BLAX01000001">
    <property type="protein sequence ID" value="GET34585.1"/>
    <property type="molecule type" value="Genomic_DNA"/>
</dbReference>
<feature type="domain" description="MacB-like periplasmic core" evidence="8">
    <location>
        <begin position="463"/>
        <end position="609"/>
    </location>
</feature>
<evidence type="ECO:0000256" key="3">
    <source>
        <dbReference type="ARBA" id="ARBA00022692"/>
    </source>
</evidence>
<keyword evidence="10" id="KW-1185">Reference proteome</keyword>
<feature type="transmembrane region" description="Helical" evidence="6">
    <location>
        <begin position="265"/>
        <end position="288"/>
    </location>
</feature>
<evidence type="ECO:0000256" key="2">
    <source>
        <dbReference type="ARBA" id="ARBA00022475"/>
    </source>
</evidence>
<comment type="subcellular location">
    <subcellularLocation>
        <location evidence="1">Cell membrane</location>
        <topology evidence="1">Multi-pass membrane protein</topology>
    </subcellularLocation>
</comment>
<feature type="transmembrane region" description="Helical" evidence="6">
    <location>
        <begin position="644"/>
        <end position="668"/>
    </location>
</feature>
<feature type="transmembrane region" description="Helical" evidence="6">
    <location>
        <begin position="312"/>
        <end position="336"/>
    </location>
</feature>
<dbReference type="AlphaFoldDB" id="A0A5M4B359"/>
<sequence length="767" mass="87826">MIENIFRTAFKYLWKNRIYNFINILGLTVSITSILIILVYFGNEQKYDTQINNRDKIYRIETNWATMPSFIGYFLKDESGYIKDVTRVKMEEHEVSYDGQVYLMDNIGLADGNFFSTFNFNFLLGNSENALKNRHSIVLTQREAERIFGKTNPLNQTILLKNKYPFTVTGVVENPDYFHLPFTAIATLESLKELAYPKILEQKDGWSYFTYIVGKPSLSIAQTEERLNSDLKKFNYQKFQLTSLKDLYFAAPLYYEGNTQHGSKAVLFILFSIAVLLFILAGINFINLTNSRTKIRFKEVGIKKLFGCAKSILVIQFLVESVILLSIALGLSLIIIKSIQPFFDNLIGKTIDFSMIYAPHNLLIIAVLILATGILTGLLPAININSVQSISLMKNKMDSFSKKTFFSKPLITFQYVISIILIAGTLFIVKQLQYLKNKDLGFSPEQIVCIKLNDDLQSKQRTFKSELLQIPGVLQAAYSGNSMGQDWSNWVNEMDGGRKAFKVNDVEPGYFNLMGIKLKEGRIFREDEMDKGYIINETAVKQYNIKNPLEKTMERDGKIYPIIGVMKDFNFQSPQYPVEPVLFYFRDHRYNLINLKVNATNTKEVMGNIEKVWKRFSPEHVFEYNFQDDLYNKQYKSAEQFSTLVGIGGAIAIMIACLGILGLSISLAEQKIKEIGIRKVNGAKVSEVMTMLNKDFVKWVAIAFVIATPIAWFAMHKWLENFAYKTTLSWWIFALAGLLALGIALLTVSWQSWKAATRNPIEALRYE</sequence>
<keyword evidence="3 6" id="KW-0812">Transmembrane</keyword>
<accession>A0A5M4B359</accession>
<dbReference type="InterPro" id="IPR025857">
    <property type="entry name" value="MacB_PCD"/>
</dbReference>
<dbReference type="Pfam" id="PF12704">
    <property type="entry name" value="MacB_PCD"/>
    <property type="match status" value="2"/>
</dbReference>
<evidence type="ECO:0000256" key="4">
    <source>
        <dbReference type="ARBA" id="ARBA00022989"/>
    </source>
</evidence>
<dbReference type="GO" id="GO:0005886">
    <property type="term" value="C:plasma membrane"/>
    <property type="evidence" value="ECO:0007669"/>
    <property type="project" value="UniProtKB-SubCell"/>
</dbReference>
<dbReference type="InterPro" id="IPR003838">
    <property type="entry name" value="ABC3_permease_C"/>
</dbReference>
<gene>
    <name evidence="9" type="ORF">PbJCM13498_34480</name>
</gene>
<feature type="transmembrane region" description="Helical" evidence="6">
    <location>
        <begin position="21"/>
        <end position="42"/>
    </location>
</feature>